<dbReference type="InterPro" id="IPR036881">
    <property type="entry name" value="Glyco_hydro_3_C_sf"/>
</dbReference>
<dbReference type="AlphaFoldDB" id="A0ABD5U2S5"/>
<dbReference type="PANTHER" id="PTHR42715">
    <property type="entry name" value="BETA-GLUCOSIDASE"/>
    <property type="match status" value="1"/>
</dbReference>
<dbReference type="InterPro" id="IPR001764">
    <property type="entry name" value="Glyco_hydro_3_N"/>
</dbReference>
<dbReference type="InterPro" id="IPR017853">
    <property type="entry name" value="GH"/>
</dbReference>
<feature type="domain" description="Fibronectin type III-like" evidence="4">
    <location>
        <begin position="631"/>
        <end position="701"/>
    </location>
</feature>
<dbReference type="SUPFAM" id="SSF51445">
    <property type="entry name" value="(Trans)glycosidases"/>
    <property type="match status" value="2"/>
</dbReference>
<dbReference type="InterPro" id="IPR036962">
    <property type="entry name" value="Glyco_hydro_3_N_sf"/>
</dbReference>
<dbReference type="RefSeq" id="WP_379694876.1">
    <property type="nucleotide sequence ID" value="NZ_JBHSXH010000011.1"/>
</dbReference>
<dbReference type="InterPro" id="IPR050288">
    <property type="entry name" value="Cellulose_deg_GH3"/>
</dbReference>
<name>A0ABD5U2S5_9EURY</name>
<evidence type="ECO:0000256" key="1">
    <source>
        <dbReference type="ARBA" id="ARBA00005336"/>
    </source>
</evidence>
<dbReference type="InterPro" id="IPR002772">
    <property type="entry name" value="Glyco_hydro_3_C"/>
</dbReference>
<dbReference type="GO" id="GO:0016787">
    <property type="term" value="F:hydrolase activity"/>
    <property type="evidence" value="ECO:0007669"/>
    <property type="project" value="UniProtKB-KW"/>
</dbReference>
<organism evidence="5 6">
    <name type="scientific">Halopelagius fulvigenes</name>
    <dbReference type="NCBI Taxonomy" id="1198324"/>
    <lineage>
        <taxon>Archaea</taxon>
        <taxon>Methanobacteriati</taxon>
        <taxon>Methanobacteriota</taxon>
        <taxon>Stenosarchaea group</taxon>
        <taxon>Halobacteria</taxon>
        <taxon>Halobacteriales</taxon>
        <taxon>Haloferacaceae</taxon>
    </lineage>
</organism>
<dbReference type="Pfam" id="PF00933">
    <property type="entry name" value="Glyco_hydro_3"/>
    <property type="match status" value="1"/>
</dbReference>
<comment type="caution">
    <text evidence="5">The sequence shown here is derived from an EMBL/GenBank/DDBJ whole genome shotgun (WGS) entry which is preliminary data.</text>
</comment>
<dbReference type="PANTHER" id="PTHR42715:SF10">
    <property type="entry name" value="BETA-GLUCOSIDASE"/>
    <property type="match status" value="1"/>
</dbReference>
<dbReference type="Pfam" id="PF01915">
    <property type="entry name" value="Glyco_hydro_3_C"/>
    <property type="match status" value="1"/>
</dbReference>
<dbReference type="EMBL" id="JBHSXH010000011">
    <property type="protein sequence ID" value="MFC6825047.1"/>
    <property type="molecule type" value="Genomic_DNA"/>
</dbReference>
<evidence type="ECO:0000259" key="4">
    <source>
        <dbReference type="SMART" id="SM01217"/>
    </source>
</evidence>
<dbReference type="Pfam" id="PF14310">
    <property type="entry name" value="Fn3-like"/>
    <property type="match status" value="1"/>
</dbReference>
<dbReference type="Gene3D" id="2.60.40.10">
    <property type="entry name" value="Immunoglobulins"/>
    <property type="match status" value="1"/>
</dbReference>
<proteinExistence type="inferred from homology"/>
<dbReference type="PRINTS" id="PR00133">
    <property type="entry name" value="GLHYDRLASE3"/>
</dbReference>
<keyword evidence="6" id="KW-1185">Reference proteome</keyword>
<evidence type="ECO:0000313" key="5">
    <source>
        <dbReference type="EMBL" id="MFC6825047.1"/>
    </source>
</evidence>
<keyword evidence="2" id="KW-0378">Hydrolase</keyword>
<reference evidence="5 6" key="1">
    <citation type="journal article" date="2019" name="Int. J. Syst. Evol. Microbiol.">
        <title>The Global Catalogue of Microorganisms (GCM) 10K type strain sequencing project: providing services to taxonomists for standard genome sequencing and annotation.</title>
        <authorList>
            <consortium name="The Broad Institute Genomics Platform"/>
            <consortium name="The Broad Institute Genome Sequencing Center for Infectious Disease"/>
            <person name="Wu L."/>
            <person name="Ma J."/>
        </authorList>
    </citation>
    <scope>NUCLEOTIDE SEQUENCE [LARGE SCALE GENOMIC DNA]</scope>
    <source>
        <strain evidence="5 6">YIM 94188</strain>
    </source>
</reference>
<dbReference type="Proteomes" id="UP001596408">
    <property type="component" value="Unassembled WGS sequence"/>
</dbReference>
<comment type="similarity">
    <text evidence="1">Belongs to the glycosyl hydrolase 3 family.</text>
</comment>
<dbReference type="Gene3D" id="3.40.50.1700">
    <property type="entry name" value="Glycoside hydrolase family 3 C-terminal domain"/>
    <property type="match status" value="1"/>
</dbReference>
<evidence type="ECO:0000313" key="6">
    <source>
        <dbReference type="Proteomes" id="UP001596408"/>
    </source>
</evidence>
<accession>A0ABD5U2S5</accession>
<evidence type="ECO:0000256" key="3">
    <source>
        <dbReference type="SAM" id="MobiDB-lite"/>
    </source>
</evidence>
<evidence type="ECO:0000256" key="2">
    <source>
        <dbReference type="ARBA" id="ARBA00022801"/>
    </source>
</evidence>
<sequence>MSQDRSIDDIVDELTLREKVSLVHGTVDPEARATGYVGGVERLDVPPFRLVDGPLGVRIPGERSTAFPAPLALAATFDAELARDHGAALGRETKGKGQDGLLAPGVNLIRVPHNGRNFEYFSEDPVHSGIFAASVTAGIQSEDVVATPKHYVANNQETYRASTSAEVSERALHELYLPSFRDAVEAGAGSVMTGYNGVNGTRMSDHRYLLHEVLKGEWGFEGYAVSDWWGTEGTADAANGGLDLEMPGVTMAQWRAILSDEEREGATETDGDEDGDGGFEMPDEIARGMPDPETCEYFAEALADEVEAGTVSEERLDDMVVRILRQMDRIGLLDGNRDEGAVDTDAHRSLAERIAARGTVLLENDGVLPLDDDASVALIGPNVDEALLGGGGSSETNPFTEVSPREGIGSRADGEVAVEYGLPPVEDLSLFDAFEGEADDEGPEREADVEGAVAAAEDADVALVFVRDTVTEAIDREDLRLPGRQDELVEAVAEANDRTVAVVNSSGPVELPWREDVAAVVENWYPGQAHGDAIASVLYGDVDAGGRLPVTFAPEEAYPFAERNFPGADQEVHYDEGVFVGYRHFDAAGAEPTYPFGHGLSYADFEYVEAEPNGDSVSVTVRNTAERDGREVVQVYVRPPETEGVERPERELAGFESVPIPAGETETVDIELDERAFRRYDEGEGWTTDAGEYAIEVARSSRAVEVELTSER</sequence>
<dbReference type="InterPro" id="IPR013783">
    <property type="entry name" value="Ig-like_fold"/>
</dbReference>
<dbReference type="InterPro" id="IPR026891">
    <property type="entry name" value="Fn3-like"/>
</dbReference>
<gene>
    <name evidence="5" type="ORF">ACFQEV_08590</name>
</gene>
<dbReference type="SMART" id="SM01217">
    <property type="entry name" value="Fn3_like"/>
    <property type="match status" value="1"/>
</dbReference>
<dbReference type="Gene3D" id="3.20.20.300">
    <property type="entry name" value="Glycoside hydrolase, family 3, N-terminal domain"/>
    <property type="match status" value="1"/>
</dbReference>
<protein>
    <submittedName>
        <fullName evidence="5">Beta-glucosidase</fullName>
    </submittedName>
</protein>
<feature type="region of interest" description="Disordered" evidence="3">
    <location>
        <begin position="388"/>
        <end position="408"/>
    </location>
</feature>
<dbReference type="SUPFAM" id="SSF52279">
    <property type="entry name" value="Beta-D-glucan exohydrolase, C-terminal domain"/>
    <property type="match status" value="1"/>
</dbReference>